<proteinExistence type="predicted"/>
<evidence type="ECO:0008006" key="4">
    <source>
        <dbReference type="Google" id="ProtNLM"/>
    </source>
</evidence>
<evidence type="ECO:0000256" key="1">
    <source>
        <dbReference type="SAM" id="Coils"/>
    </source>
</evidence>
<sequence length="1517" mass="163513">MNKKVLPLFVFVLGGYIGNAQVGIGTATPNNSSQLEIVSTDKGILIPQVSLKSSKDTSTIISGNVNSLLVFNTATISDITPGYYYWFDNKWLRLSSEFQRSLIWDPANNAFSYIDNDGKSQIVNLAQLIKTNETVTTLVRVSDGKYTYTNEKGALVTIDIANDISGTATTIFKNPEVIKELETVVKDKETVTTLVNKGAGEYTYKNEKGTDVNISVLGDIKTNIKDLLLNADVKAAISAVASKTEGTVGYDPVKNILVYADAAGVSQTVDLSGIVKTNETVTTLVRVSDGKYTYTNEKGTLVSIDIANDISGTATTIFKNPEVIKELETVVKDKETVTTLVRVSDGKYTYTNEKGALVTIDIANDISGTATTIFKNPEVIKELETVVKDKETVTTLVRVSDGKYTYTNEKGALVTIDIANDISGTATTIFKNPEIIKELETVVKDKETVTTLVRVSDGKYTYTNEKGALVTIDIANDISGTATTIFKNPEVIKELETVVKDKETVTTLVNKGAGEYTYKNEKGTDVNISVLGDIKTNIKDLLLNADVKEAISTVASKTEGTVGYDPVKNILVYADAAGVSQTVDLSGTVKTNETVTTLVKVSDGKYTYTNEKGALVTIDIANDISGTATTIFKNPEVIKELETVVKDKETVTTLVNKGAGEYTYKNEKGTDVNISVLGDIKTNIKDLLLNADVKAAISAVASKTEGTVGYDPVKNILVYADAAGVSQTVDLSGIVKTNETVTTLVKVSDGKYTYTNEKGALVTIDIANDISGTATTIFKNPEVIKELETVVKDKETVTTLVNKGAGEYTYKNEKGTDVNISVLGDIKTNIKDLLLNADVKAAISAVASKTEGTVGYDPVKNILVYADAAGVSQTVDLSGIVKTNETVTTLVKVSDGKYTYTNEKGALVTIDIANDISGTATTIFKNPEVIKELETVVKDKETVTTLVNKGAGEYTYKNEKGTDVNISVLGDIKTNIKDLLLNADVKAAISAVASKTEGTVGYDPVKNILVYADAAGVSQTVDLSGIVKTNETVTTLVKVSDGKYTYTNEKGALVTIDIANDISGTATTIFKNLEVIKELETIVKDKETVTTLVRVSDGKYTYTNEKGALVTIDIANDISGIATTIFKNPEVIKELETVVKDKETVTTLVNKGAGEYTYKNEKGTDVNISVLGDIKTNIKDLLLNADVKEAISAVASKTEGTVGYDPVKNILVYADAAGVNQTVDLSGIVKTNETVTSLTKNLNGTITYKNEKGIEVTSDLAIESNVFSSNGTNLTSTINGKPAVIDLQPIIKLGSTNALVNSGNIMTSTVNGISQSANVVQNVSLELLDNNLTIGANEVKRTIDVTQLKVEPWNLLGGTSKATSNSDQIYTLGSWVGIGVDAKTSFGDEALRVNGKIRTNTSVYADYVFEDYFQGFSNLKADYEFKSLKDVEEFIIKNRHLPGVTPISKLEKVENGYAIDPTELGVQNLEKIEELYLYTIEQQKQIDLREKEIDGLKMDVEEMKMKLLRLEKIVFEK</sequence>
<feature type="coiled-coil region" evidence="1">
    <location>
        <begin position="1486"/>
        <end position="1513"/>
    </location>
</feature>
<keyword evidence="3" id="KW-1185">Reference proteome</keyword>
<keyword evidence="1" id="KW-0175">Coiled coil</keyword>
<accession>A0ABS8M407</accession>
<dbReference type="EMBL" id="JAJJMN010000002">
    <property type="protein sequence ID" value="MCC9019555.1"/>
    <property type="molecule type" value="Genomic_DNA"/>
</dbReference>
<evidence type="ECO:0000313" key="3">
    <source>
        <dbReference type="Proteomes" id="UP001430700"/>
    </source>
</evidence>
<dbReference type="RefSeq" id="WP_230000635.1">
    <property type="nucleotide sequence ID" value="NZ_JAJJMN010000002.1"/>
</dbReference>
<name>A0ABS8M407_9FLAO</name>
<comment type="caution">
    <text evidence="2">The sequence shown here is derived from an EMBL/GenBank/DDBJ whole genome shotgun (WGS) entry which is preliminary data.</text>
</comment>
<protein>
    <recommendedName>
        <fullName evidence="4">Peptidase S74 domain-containing protein</fullName>
    </recommendedName>
</protein>
<dbReference type="Proteomes" id="UP001430700">
    <property type="component" value="Unassembled WGS sequence"/>
</dbReference>
<organism evidence="2 3">
    <name type="scientific">Flavobacterium lipolyticum</name>
    <dbReference type="NCBI Taxonomy" id="2893754"/>
    <lineage>
        <taxon>Bacteria</taxon>
        <taxon>Pseudomonadati</taxon>
        <taxon>Bacteroidota</taxon>
        <taxon>Flavobacteriia</taxon>
        <taxon>Flavobacteriales</taxon>
        <taxon>Flavobacteriaceae</taxon>
        <taxon>Flavobacterium</taxon>
    </lineage>
</organism>
<evidence type="ECO:0000313" key="2">
    <source>
        <dbReference type="EMBL" id="MCC9019555.1"/>
    </source>
</evidence>
<reference evidence="2" key="1">
    <citation type="submission" date="2021-11" db="EMBL/GenBank/DDBJ databases">
        <title>Description of novel Flavobacterium species.</title>
        <authorList>
            <person name="Saticioglu I.B."/>
            <person name="Ay H."/>
            <person name="Altun S."/>
            <person name="Duman M."/>
        </authorList>
    </citation>
    <scope>NUCLEOTIDE SEQUENCE</scope>
    <source>
        <strain evidence="2">F-126</strain>
    </source>
</reference>
<gene>
    <name evidence="2" type="ORF">LNQ34_17415</name>
</gene>